<dbReference type="Gene3D" id="1.10.10.1330">
    <property type="entry name" value="RNA polymerase sigma-54 factor, core-binding domain"/>
    <property type="match status" value="1"/>
</dbReference>
<keyword evidence="3 11" id="KW-0808">Transferase</keyword>
<dbReference type="PIRSF" id="PIRSF000774">
    <property type="entry name" value="RpoN"/>
    <property type="match status" value="1"/>
</dbReference>
<dbReference type="PROSITE" id="PS00718">
    <property type="entry name" value="SIGMA54_2"/>
    <property type="match status" value="1"/>
</dbReference>
<dbReference type="Pfam" id="PF04963">
    <property type="entry name" value="Sigma54_CBD"/>
    <property type="match status" value="1"/>
</dbReference>
<sequence>MLRQAQALAPKTKLNQTLRSWLPILQSSLDELKETLEPFVAENPFISIEHKNLIQPGKNTKKNFFTEITRSSVSDTIESVSIYKQSLYEKLIEQINPPLFPTTKSQEIAQKIAECINHEGYFEYDVAVFKEIERNDVERVRARFAYLEPVGVGAVDFKESFLFQLSQSEVSDEVYECAKQIILNFENIERLIKLKHYDEALKIIKKFKNPPAIEYMDEPLPITPDIIISTDENGISVSVNDDFYPQVVLDTQGHNESDEFISSRVKEGRDLIDALAMRKATLYKIGLMIVEYQYDYFFGGDIKPMKLRDIAEDLGRSASTISRAIANKFIASPRGTIAMKSFFTAALDEEVSNAMIKEFLVNLIKNENRAKPLGDQQILELIQKEFNITIVRRTITKYRKALNIGSSSERKKAYYISGLSFERL</sequence>
<dbReference type="NCBIfam" id="NF004602">
    <property type="entry name" value="PRK05932.2-4"/>
    <property type="match status" value="1"/>
</dbReference>
<dbReference type="Pfam" id="PF00309">
    <property type="entry name" value="Sigma54_AID"/>
    <property type="match status" value="1"/>
</dbReference>
<evidence type="ECO:0000256" key="7">
    <source>
        <dbReference type="ARBA" id="ARBA00023125"/>
    </source>
</evidence>
<dbReference type="Proteomes" id="UP000682951">
    <property type="component" value="Unassembled WGS sequence"/>
</dbReference>
<dbReference type="InterPro" id="IPR007634">
    <property type="entry name" value="RNA_pol_sigma_54_DNA-bd"/>
</dbReference>
<evidence type="ECO:0000259" key="10">
    <source>
        <dbReference type="Pfam" id="PF04963"/>
    </source>
</evidence>
<proteinExistence type="inferred from homology"/>
<feature type="domain" description="RNA polymerase sigma factor 54 DNA-binding" evidence="9">
    <location>
        <begin position="259"/>
        <end position="412"/>
    </location>
</feature>
<dbReference type="GO" id="GO:0003899">
    <property type="term" value="F:DNA-directed RNA polymerase activity"/>
    <property type="evidence" value="ECO:0007669"/>
    <property type="project" value="UniProtKB-EC"/>
</dbReference>
<keyword evidence="12" id="KW-1185">Reference proteome</keyword>
<gene>
    <name evidence="11" type="ORF">KDD93_05550</name>
</gene>
<dbReference type="PROSITE" id="PS50044">
    <property type="entry name" value="SIGMA54_3"/>
    <property type="match status" value="1"/>
</dbReference>
<dbReference type="Pfam" id="PF04552">
    <property type="entry name" value="Sigma54_DBD"/>
    <property type="match status" value="1"/>
</dbReference>
<protein>
    <submittedName>
        <fullName evidence="11">RNA polymerase factor sigma-54</fullName>
        <ecNumber evidence="11">2.7.7.6</ecNumber>
    </submittedName>
</protein>
<evidence type="ECO:0000313" key="12">
    <source>
        <dbReference type="Proteomes" id="UP000682951"/>
    </source>
</evidence>
<evidence type="ECO:0000259" key="9">
    <source>
        <dbReference type="Pfam" id="PF04552"/>
    </source>
</evidence>
<dbReference type="InterPro" id="IPR038709">
    <property type="entry name" value="RpoN_core-bd_sf"/>
</dbReference>
<dbReference type="RefSeq" id="WP_212142037.1">
    <property type="nucleotide sequence ID" value="NZ_JAGSSW010000005.1"/>
</dbReference>
<keyword evidence="4 11" id="KW-0548">Nucleotidyltransferase</keyword>
<dbReference type="EC" id="2.7.7.6" evidence="11"/>
<feature type="domain" description="RNA polymerase sigma factor 54 core-binding" evidence="10">
    <location>
        <begin position="77"/>
        <end position="250"/>
    </location>
</feature>
<reference evidence="11 12" key="1">
    <citation type="submission" date="2021-04" db="EMBL/GenBank/DDBJ databases">
        <title>Molecular and phenotypic characterization and identification of bacterial isolates recovered from the Anatolian ground squirrels (Spermophilus xanthoprymnus) and which have the potential to form a new species in the Campylobacter genus.</title>
        <authorList>
            <person name="Aydin F."/>
            <person name="Abay S."/>
            <person name="Kayman T."/>
            <person name="Karakaya E."/>
            <person name="Mustak H.K."/>
            <person name="Mustak I.B."/>
            <person name="Bilgin N."/>
            <person name="Duzler A."/>
            <person name="Sahin O."/>
            <person name="Guran O."/>
            <person name="Saticioglu I.B."/>
        </authorList>
    </citation>
    <scope>NUCLEOTIDE SEQUENCE [LARGE SCALE GENOMIC DNA]</scope>
    <source>
        <strain evidence="12">faydin-G24</strain>
    </source>
</reference>
<evidence type="ECO:0000256" key="4">
    <source>
        <dbReference type="ARBA" id="ARBA00022695"/>
    </source>
</evidence>
<keyword evidence="5" id="KW-0805">Transcription regulation</keyword>
<organism evidence="11 12">
    <name type="scientific">Campylobacter anatolicus</name>
    <dbReference type="NCBI Taxonomy" id="2829105"/>
    <lineage>
        <taxon>Bacteria</taxon>
        <taxon>Pseudomonadati</taxon>
        <taxon>Campylobacterota</taxon>
        <taxon>Epsilonproteobacteria</taxon>
        <taxon>Campylobacterales</taxon>
        <taxon>Campylobacteraceae</taxon>
        <taxon>Campylobacter</taxon>
    </lineage>
</organism>
<dbReference type="EMBL" id="JAGSSW010000005">
    <property type="protein sequence ID" value="MBR8464036.1"/>
    <property type="molecule type" value="Genomic_DNA"/>
</dbReference>
<dbReference type="PROSITE" id="PS00717">
    <property type="entry name" value="SIGMA54_1"/>
    <property type="match status" value="1"/>
</dbReference>
<comment type="caution">
    <text evidence="11">The sequence shown here is derived from an EMBL/GenBank/DDBJ whole genome shotgun (WGS) entry which is preliminary data.</text>
</comment>
<evidence type="ECO:0000256" key="5">
    <source>
        <dbReference type="ARBA" id="ARBA00023015"/>
    </source>
</evidence>
<keyword evidence="7" id="KW-0238">DNA-binding</keyword>
<accession>A0ABS5HID7</accession>
<evidence type="ECO:0000256" key="6">
    <source>
        <dbReference type="ARBA" id="ARBA00023082"/>
    </source>
</evidence>
<dbReference type="PANTHER" id="PTHR32248">
    <property type="entry name" value="RNA POLYMERASE SIGMA-54 FACTOR"/>
    <property type="match status" value="1"/>
</dbReference>
<dbReference type="PANTHER" id="PTHR32248:SF4">
    <property type="entry name" value="RNA POLYMERASE SIGMA-54 FACTOR"/>
    <property type="match status" value="1"/>
</dbReference>
<evidence type="ECO:0000256" key="1">
    <source>
        <dbReference type="ARBA" id="ARBA00008798"/>
    </source>
</evidence>
<evidence type="ECO:0000256" key="3">
    <source>
        <dbReference type="ARBA" id="ARBA00022679"/>
    </source>
</evidence>
<name>A0ABS5HID7_9BACT</name>
<dbReference type="InterPro" id="IPR007046">
    <property type="entry name" value="RNA_pol_sigma_54_core-bd"/>
</dbReference>
<evidence type="ECO:0000313" key="11">
    <source>
        <dbReference type="EMBL" id="MBR8464036.1"/>
    </source>
</evidence>
<evidence type="ECO:0000256" key="2">
    <source>
        <dbReference type="ARBA" id="ARBA00022478"/>
    </source>
</evidence>
<keyword evidence="8" id="KW-0804">Transcription</keyword>
<keyword evidence="6" id="KW-0731">Sigma factor</keyword>
<evidence type="ECO:0000256" key="8">
    <source>
        <dbReference type="ARBA" id="ARBA00023163"/>
    </source>
</evidence>
<comment type="similarity">
    <text evidence="1">Belongs to the sigma-54 factor family.</text>
</comment>
<dbReference type="NCBIfam" id="TIGR02395">
    <property type="entry name" value="rpoN_sigma"/>
    <property type="match status" value="1"/>
</dbReference>
<keyword evidence="2" id="KW-0240">DNA-directed RNA polymerase</keyword>
<dbReference type="InterPro" id="IPR000394">
    <property type="entry name" value="RNA_pol_sigma_54"/>
</dbReference>
<dbReference type="Gene3D" id="1.10.10.60">
    <property type="entry name" value="Homeodomain-like"/>
    <property type="match status" value="1"/>
</dbReference>
<dbReference type="PRINTS" id="PR00045">
    <property type="entry name" value="SIGMA54FCT"/>
</dbReference>